<evidence type="ECO:0000256" key="3">
    <source>
        <dbReference type="ARBA" id="ARBA00023125"/>
    </source>
</evidence>
<comment type="similarity">
    <text evidence="1">Belongs to the LysR transcriptional regulatory family.</text>
</comment>
<dbReference type="EMBL" id="BJYM01000018">
    <property type="protein sequence ID" value="GEN89062.1"/>
    <property type="molecule type" value="Genomic_DNA"/>
</dbReference>
<keyword evidence="2" id="KW-0805">Transcription regulation</keyword>
<evidence type="ECO:0000313" key="6">
    <source>
        <dbReference type="EMBL" id="GEN89062.1"/>
    </source>
</evidence>
<dbReference type="Proteomes" id="UP000321558">
    <property type="component" value="Unassembled WGS sequence"/>
</dbReference>
<dbReference type="AlphaFoldDB" id="A0A511ZNN5"/>
<dbReference type="GO" id="GO:0000976">
    <property type="term" value="F:transcription cis-regulatory region binding"/>
    <property type="evidence" value="ECO:0007669"/>
    <property type="project" value="TreeGrafter"/>
</dbReference>
<dbReference type="GO" id="GO:0003700">
    <property type="term" value="F:DNA-binding transcription factor activity"/>
    <property type="evidence" value="ECO:0007669"/>
    <property type="project" value="InterPro"/>
</dbReference>
<name>A0A511ZNN5_9BACI</name>
<sequence>MELRHLITFKTIVEKGGFKRAAESLDYSQSSVTVHVKELEEELGKPLFDRIGRKVFLTNYGRQFHPYAVKIADLYKEATEIMQIDDKPKGNLVLGVTEIFSQYRIPSLLLEYKKRYPDVNLSLRSLENKEISAALKNGQIDLAFVLERNDWFDKELTIEKLKEESVVLTYPVNQENVENTILVTEETCSYKSMMETYVQENQIEVKNTLNFSSLEAIKQCVISGLGFSILPYFSVEKELATKQIQGENIQLNHTGNTTFIAYHKNKQLSPAIKSMISLMKEHRLHWDE</sequence>
<dbReference type="PANTHER" id="PTHR30126:SF100">
    <property type="entry name" value="LYSR-FAMILY TRANSCRIPTIONAL REGULATOR"/>
    <property type="match status" value="1"/>
</dbReference>
<evidence type="ECO:0000256" key="2">
    <source>
        <dbReference type="ARBA" id="ARBA00023015"/>
    </source>
</evidence>
<proteinExistence type="inferred from homology"/>
<evidence type="ECO:0000259" key="5">
    <source>
        <dbReference type="PROSITE" id="PS50931"/>
    </source>
</evidence>
<dbReference type="Gene3D" id="3.40.190.290">
    <property type="match status" value="1"/>
</dbReference>
<dbReference type="RefSeq" id="WP_147211971.1">
    <property type="nucleotide sequence ID" value="NZ_BJYM01000018.1"/>
</dbReference>
<dbReference type="InterPro" id="IPR036388">
    <property type="entry name" value="WH-like_DNA-bd_sf"/>
</dbReference>
<organism evidence="6 7">
    <name type="scientific">Oceanobacillus sojae</name>
    <dbReference type="NCBI Taxonomy" id="582851"/>
    <lineage>
        <taxon>Bacteria</taxon>
        <taxon>Bacillati</taxon>
        <taxon>Bacillota</taxon>
        <taxon>Bacilli</taxon>
        <taxon>Bacillales</taxon>
        <taxon>Bacillaceae</taxon>
        <taxon>Oceanobacillus</taxon>
    </lineage>
</organism>
<reference evidence="6 7" key="1">
    <citation type="submission" date="2019-07" db="EMBL/GenBank/DDBJ databases">
        <title>Whole genome shotgun sequence of Oceanobacillus sojae NBRC 105379.</title>
        <authorList>
            <person name="Hosoyama A."/>
            <person name="Uohara A."/>
            <person name="Ohji S."/>
            <person name="Ichikawa N."/>
        </authorList>
    </citation>
    <scope>NUCLEOTIDE SEQUENCE [LARGE SCALE GENOMIC DNA]</scope>
    <source>
        <strain evidence="6 7">NBRC 105379</strain>
    </source>
</reference>
<protein>
    <submittedName>
        <fullName evidence="6">LysR family transcriptional regulator</fullName>
    </submittedName>
</protein>
<evidence type="ECO:0000256" key="4">
    <source>
        <dbReference type="ARBA" id="ARBA00023163"/>
    </source>
</evidence>
<dbReference type="Gene3D" id="1.10.10.10">
    <property type="entry name" value="Winged helix-like DNA-binding domain superfamily/Winged helix DNA-binding domain"/>
    <property type="match status" value="1"/>
</dbReference>
<dbReference type="CDD" id="cd05466">
    <property type="entry name" value="PBP2_LTTR_substrate"/>
    <property type="match status" value="1"/>
</dbReference>
<evidence type="ECO:0000313" key="7">
    <source>
        <dbReference type="Proteomes" id="UP000321558"/>
    </source>
</evidence>
<accession>A0A511ZNN5</accession>
<dbReference type="PRINTS" id="PR00039">
    <property type="entry name" value="HTHLYSR"/>
</dbReference>
<dbReference type="Pfam" id="PF03466">
    <property type="entry name" value="LysR_substrate"/>
    <property type="match status" value="1"/>
</dbReference>
<dbReference type="Pfam" id="PF00126">
    <property type="entry name" value="HTH_1"/>
    <property type="match status" value="1"/>
</dbReference>
<comment type="caution">
    <text evidence="6">The sequence shown here is derived from an EMBL/GenBank/DDBJ whole genome shotgun (WGS) entry which is preliminary data.</text>
</comment>
<keyword evidence="3" id="KW-0238">DNA-binding</keyword>
<dbReference type="InterPro" id="IPR036390">
    <property type="entry name" value="WH_DNA-bd_sf"/>
</dbReference>
<dbReference type="InterPro" id="IPR000847">
    <property type="entry name" value="LysR_HTH_N"/>
</dbReference>
<feature type="domain" description="HTH lysR-type" evidence="5">
    <location>
        <begin position="1"/>
        <end position="58"/>
    </location>
</feature>
<dbReference type="InterPro" id="IPR005119">
    <property type="entry name" value="LysR_subst-bd"/>
</dbReference>
<evidence type="ECO:0000256" key="1">
    <source>
        <dbReference type="ARBA" id="ARBA00009437"/>
    </source>
</evidence>
<dbReference type="PROSITE" id="PS50931">
    <property type="entry name" value="HTH_LYSR"/>
    <property type="match status" value="1"/>
</dbReference>
<keyword evidence="7" id="KW-1185">Reference proteome</keyword>
<dbReference type="FunFam" id="1.10.10.10:FF:000001">
    <property type="entry name" value="LysR family transcriptional regulator"/>
    <property type="match status" value="1"/>
</dbReference>
<keyword evidence="4" id="KW-0804">Transcription</keyword>
<dbReference type="PANTHER" id="PTHR30126">
    <property type="entry name" value="HTH-TYPE TRANSCRIPTIONAL REGULATOR"/>
    <property type="match status" value="1"/>
</dbReference>
<gene>
    <name evidence="6" type="ORF">OSO01_38010</name>
</gene>
<dbReference type="OrthoDB" id="9803735at2"/>
<dbReference type="SUPFAM" id="SSF53850">
    <property type="entry name" value="Periplasmic binding protein-like II"/>
    <property type="match status" value="1"/>
</dbReference>
<dbReference type="SUPFAM" id="SSF46785">
    <property type="entry name" value="Winged helix' DNA-binding domain"/>
    <property type="match status" value="1"/>
</dbReference>